<evidence type="ECO:0000313" key="3">
    <source>
        <dbReference type="EMBL" id="VBB35197.1"/>
    </source>
</evidence>
<feature type="transmembrane region" description="Helical" evidence="2">
    <location>
        <begin position="75"/>
        <end position="94"/>
    </location>
</feature>
<proteinExistence type="inferred from homology"/>
<feature type="transmembrane region" description="Helical" evidence="2">
    <location>
        <begin position="37"/>
        <end position="55"/>
    </location>
</feature>
<keyword evidence="2" id="KW-1133">Transmembrane helix</keyword>
<keyword evidence="2" id="KW-0472">Membrane</keyword>
<dbReference type="Proteomes" id="UP000276991">
    <property type="component" value="Unassembled WGS sequence"/>
</dbReference>
<dbReference type="Gene3D" id="1.20.1250.20">
    <property type="entry name" value="MFS general substrate transporter like domains"/>
    <property type="match status" value="1"/>
</dbReference>
<name>A0A498STL8_ACAVI</name>
<comment type="similarity">
    <text evidence="1">Belongs to the reduced folate carrier (RFC) transporter (TC 2.A.48) family.</text>
</comment>
<dbReference type="OrthoDB" id="18814at2759"/>
<evidence type="ECO:0000256" key="1">
    <source>
        <dbReference type="ARBA" id="ARBA00005773"/>
    </source>
</evidence>
<dbReference type="InterPro" id="IPR002666">
    <property type="entry name" value="Folate_carrier"/>
</dbReference>
<dbReference type="GO" id="GO:0005886">
    <property type="term" value="C:plasma membrane"/>
    <property type="evidence" value="ECO:0007669"/>
    <property type="project" value="TreeGrafter"/>
</dbReference>
<dbReference type="PANTHER" id="PTHR10686:SF18">
    <property type="entry name" value="IP11787P-RELATED"/>
    <property type="match status" value="1"/>
</dbReference>
<evidence type="ECO:0000256" key="2">
    <source>
        <dbReference type="SAM" id="Phobius"/>
    </source>
</evidence>
<reference evidence="3 4" key="1">
    <citation type="submission" date="2018-08" db="EMBL/GenBank/DDBJ databases">
        <authorList>
            <person name="Laetsch R D."/>
            <person name="Stevens L."/>
            <person name="Kumar S."/>
            <person name="Blaxter L. M."/>
        </authorList>
    </citation>
    <scope>NUCLEOTIDE SEQUENCE [LARGE SCALE GENOMIC DNA]</scope>
</reference>
<keyword evidence="2" id="KW-0812">Transmembrane</keyword>
<dbReference type="AlphaFoldDB" id="A0A498STL8"/>
<dbReference type="InterPro" id="IPR036259">
    <property type="entry name" value="MFS_trans_sf"/>
</dbReference>
<feature type="transmembrane region" description="Helical" evidence="2">
    <location>
        <begin position="124"/>
        <end position="143"/>
    </location>
</feature>
<feature type="transmembrane region" description="Helical" evidence="2">
    <location>
        <begin position="155"/>
        <end position="177"/>
    </location>
</feature>
<evidence type="ECO:0000313" key="4">
    <source>
        <dbReference type="Proteomes" id="UP000276991"/>
    </source>
</evidence>
<feature type="non-terminal residue" evidence="3">
    <location>
        <position position="1"/>
    </location>
</feature>
<keyword evidence="4" id="KW-1185">Reference proteome</keyword>
<dbReference type="Pfam" id="PF01770">
    <property type="entry name" value="Folate_carrier"/>
    <property type="match status" value="1"/>
</dbReference>
<protein>
    <submittedName>
        <fullName evidence="3">Uncharacterized protein</fullName>
    </submittedName>
</protein>
<dbReference type="GO" id="GO:0090482">
    <property type="term" value="F:vitamin transmembrane transporter activity"/>
    <property type="evidence" value="ECO:0007669"/>
    <property type="project" value="InterPro"/>
</dbReference>
<feature type="transmembrane region" description="Helical" evidence="2">
    <location>
        <begin position="197"/>
        <end position="218"/>
    </location>
</feature>
<sequence length="227" mass="26372">VQQFDEPKTYLIYVKYRIKKILFDFKQIYGNRFLRKWSLWWALTTCIALQVSSYSQTLWGEVQKEETTLNGLAEAIYTASAVAIMLMDVIAIDWDKWDEAALVLISSIDCALLLLFSQAQTICVMYICYICYRTLYQVMITIAQWNLAKKMVSESYGLIFGLNSFVALILQALLTMIVVDKRGFGMTVRSQVSFSSIYFTFEIFMNMNNLLFGIFLTLREHTCMRQV</sequence>
<organism evidence="3 4">
    <name type="scientific">Acanthocheilonema viteae</name>
    <name type="common">Filarial nematode worm</name>
    <name type="synonym">Dipetalonema viteae</name>
    <dbReference type="NCBI Taxonomy" id="6277"/>
    <lineage>
        <taxon>Eukaryota</taxon>
        <taxon>Metazoa</taxon>
        <taxon>Ecdysozoa</taxon>
        <taxon>Nematoda</taxon>
        <taxon>Chromadorea</taxon>
        <taxon>Rhabditida</taxon>
        <taxon>Spirurina</taxon>
        <taxon>Spiruromorpha</taxon>
        <taxon>Filarioidea</taxon>
        <taxon>Onchocercidae</taxon>
        <taxon>Acanthocheilonema</taxon>
    </lineage>
</organism>
<dbReference type="SUPFAM" id="SSF103473">
    <property type="entry name" value="MFS general substrate transporter"/>
    <property type="match status" value="1"/>
</dbReference>
<accession>A0A498STL8</accession>
<dbReference type="PANTHER" id="PTHR10686">
    <property type="entry name" value="FOLATE TRANSPORTER"/>
    <property type="match status" value="1"/>
</dbReference>
<dbReference type="EMBL" id="UPTC01005079">
    <property type="protein sequence ID" value="VBB35197.1"/>
    <property type="molecule type" value="Genomic_DNA"/>
</dbReference>
<gene>
    <name evidence="3" type="ORF">NAV_LOCUS9988</name>
</gene>